<feature type="transmembrane region" description="Helical" evidence="9">
    <location>
        <begin position="395"/>
        <end position="416"/>
    </location>
</feature>
<evidence type="ECO:0000256" key="4">
    <source>
        <dbReference type="ARBA" id="ARBA00022692"/>
    </source>
</evidence>
<evidence type="ECO:0000313" key="10">
    <source>
        <dbReference type="EMBL" id="KAL0955876.1"/>
    </source>
</evidence>
<comment type="caution">
    <text evidence="10">The sequence shown here is derived from an EMBL/GenBank/DDBJ whole genome shotgun (WGS) entry which is preliminary data.</text>
</comment>
<dbReference type="Pfam" id="PF25539">
    <property type="entry name" value="Bestrophin_2"/>
    <property type="match status" value="2"/>
</dbReference>
<name>A0ABR3JJG2_9AGAR</name>
<evidence type="ECO:0000256" key="7">
    <source>
        <dbReference type="ARBA" id="ARBA00023136"/>
    </source>
</evidence>
<dbReference type="InterPro" id="IPR044669">
    <property type="entry name" value="YneE/VCCN1/2-like"/>
</dbReference>
<dbReference type="PANTHER" id="PTHR33281">
    <property type="entry name" value="UPF0187 PROTEIN YNEE"/>
    <property type="match status" value="1"/>
</dbReference>
<keyword evidence="5 9" id="KW-1133">Transmembrane helix</keyword>
<evidence type="ECO:0000256" key="2">
    <source>
        <dbReference type="ARBA" id="ARBA00022448"/>
    </source>
</evidence>
<dbReference type="PANTHER" id="PTHR33281:SF19">
    <property type="entry name" value="VOLTAGE-DEPENDENT ANION CHANNEL-FORMING PROTEIN YNEE"/>
    <property type="match status" value="1"/>
</dbReference>
<feature type="compositionally biased region" description="Low complexity" evidence="8">
    <location>
        <begin position="154"/>
        <end position="167"/>
    </location>
</feature>
<sequence>MLTVLGVVIGFVISYRASSGYDRYWMGRTCWSDVIRNARSISRLVWFHVPPRLTPKTQEETDAGKANRSAKEMNKVMAEKRMALDLVEGFAVALKHHIRGELGIYYEDLYHLIRPLHDHHHNTHLDVGRSTAIQSPRKAQRIASSPPMPQPRVSPAHSPSPDADAPDPIVPAINAYGTFTPPVATPSRTPASTLHHHHHHAKRRRSTSASSRSSTSSSASSVSAHRPLLPSTMPDGDDGIVSKVSGDLIPFASFYHAIRRYYTGQRLPLEVLPPDIQNLGENADEEDGGVQRKWGGPVYSTRQVHWANKAHGKHRPRVAGGGENLPLEILRCLSEWCSVLEDRGTVPGTTMGAMIAYISNFEESMAALEKILTTPLPFTVWLYLFFLPFQLVGQFGWYTIPGVGIAAFIYLGFLAAGEEIEQPFGYDENDLDLDLFCAEVIHADIAHLKSSPCLNAYFPGPHRPTYPVHRRSLTLVEATELVGTEEDEGEEIPGLAA</sequence>
<dbReference type="EMBL" id="JASNQZ010000006">
    <property type="protein sequence ID" value="KAL0955876.1"/>
    <property type="molecule type" value="Genomic_DNA"/>
</dbReference>
<keyword evidence="3" id="KW-1003">Cell membrane</keyword>
<keyword evidence="2" id="KW-0813">Transport</keyword>
<evidence type="ECO:0000256" key="5">
    <source>
        <dbReference type="ARBA" id="ARBA00022989"/>
    </source>
</evidence>
<evidence type="ECO:0000256" key="9">
    <source>
        <dbReference type="SAM" id="Phobius"/>
    </source>
</evidence>
<keyword evidence="7 9" id="KW-0472">Membrane</keyword>
<feature type="compositionally biased region" description="Basic residues" evidence="8">
    <location>
        <begin position="194"/>
        <end position="206"/>
    </location>
</feature>
<protein>
    <submittedName>
        <fullName evidence="10">Uncharacterized protein</fullName>
    </submittedName>
</protein>
<gene>
    <name evidence="10" type="ORF">HGRIS_002075</name>
</gene>
<evidence type="ECO:0000256" key="6">
    <source>
        <dbReference type="ARBA" id="ARBA00023065"/>
    </source>
</evidence>
<organism evidence="10 11">
    <name type="scientific">Hohenbuehelia grisea</name>
    <dbReference type="NCBI Taxonomy" id="104357"/>
    <lineage>
        <taxon>Eukaryota</taxon>
        <taxon>Fungi</taxon>
        <taxon>Dikarya</taxon>
        <taxon>Basidiomycota</taxon>
        <taxon>Agaricomycotina</taxon>
        <taxon>Agaricomycetes</taxon>
        <taxon>Agaricomycetidae</taxon>
        <taxon>Agaricales</taxon>
        <taxon>Pleurotineae</taxon>
        <taxon>Pleurotaceae</taxon>
        <taxon>Hohenbuehelia</taxon>
    </lineage>
</organism>
<evidence type="ECO:0000256" key="3">
    <source>
        <dbReference type="ARBA" id="ARBA00022475"/>
    </source>
</evidence>
<reference evidence="11" key="1">
    <citation type="submission" date="2024-06" db="EMBL/GenBank/DDBJ databases">
        <title>Multi-omics analyses provide insights into the biosynthesis of the anticancer antibiotic pleurotin in Hohenbuehelia grisea.</title>
        <authorList>
            <person name="Weaver J.A."/>
            <person name="Alberti F."/>
        </authorList>
    </citation>
    <scope>NUCLEOTIDE SEQUENCE [LARGE SCALE GENOMIC DNA]</scope>
    <source>
        <strain evidence="11">T-177</strain>
    </source>
</reference>
<evidence type="ECO:0000313" key="11">
    <source>
        <dbReference type="Proteomes" id="UP001556367"/>
    </source>
</evidence>
<proteinExistence type="predicted"/>
<keyword evidence="6" id="KW-0406">Ion transport</keyword>
<comment type="subcellular location">
    <subcellularLocation>
        <location evidence="1">Cell membrane</location>
        <topology evidence="1">Multi-pass membrane protein</topology>
    </subcellularLocation>
</comment>
<dbReference type="Proteomes" id="UP001556367">
    <property type="component" value="Unassembled WGS sequence"/>
</dbReference>
<evidence type="ECO:0000256" key="8">
    <source>
        <dbReference type="SAM" id="MobiDB-lite"/>
    </source>
</evidence>
<accession>A0ABR3JJG2</accession>
<feature type="region of interest" description="Disordered" evidence="8">
    <location>
        <begin position="127"/>
        <end position="237"/>
    </location>
</feature>
<evidence type="ECO:0000256" key="1">
    <source>
        <dbReference type="ARBA" id="ARBA00004651"/>
    </source>
</evidence>
<keyword evidence="4 9" id="KW-0812">Transmembrane</keyword>
<feature type="compositionally biased region" description="Low complexity" evidence="8">
    <location>
        <begin position="207"/>
        <end position="226"/>
    </location>
</feature>
<keyword evidence="11" id="KW-1185">Reference proteome</keyword>